<gene>
    <name evidence="2" type="ORF">FNC33_06950</name>
</gene>
<name>A0A6I4RPE0_FRATU</name>
<dbReference type="EMBL" id="VJEZ01000008">
    <property type="protein sequence ID" value="MWZ40274.1"/>
    <property type="molecule type" value="Genomic_DNA"/>
</dbReference>
<dbReference type="Proteomes" id="UP000469081">
    <property type="component" value="Unassembled WGS sequence"/>
</dbReference>
<evidence type="ECO:0000313" key="3">
    <source>
        <dbReference type="Proteomes" id="UP000469081"/>
    </source>
</evidence>
<evidence type="ECO:0000256" key="1">
    <source>
        <dbReference type="ARBA" id="ARBA00008007"/>
    </source>
</evidence>
<dbReference type="PANTHER" id="PTHR47505:SF1">
    <property type="entry name" value="DNA UTILIZATION PROTEIN YHGH"/>
    <property type="match status" value="1"/>
</dbReference>
<comment type="caution">
    <text evidence="2">The sequence shown here is derived from an EMBL/GenBank/DDBJ whole genome shotgun (WGS) entry which is preliminary data.</text>
</comment>
<dbReference type="PANTHER" id="PTHR47505">
    <property type="entry name" value="DNA UTILIZATION PROTEIN YHGH"/>
    <property type="match status" value="1"/>
</dbReference>
<comment type="similarity">
    <text evidence="1">Belongs to the ComF/GntX family.</text>
</comment>
<reference evidence="2 3" key="1">
    <citation type="submission" date="2019-06" db="EMBL/GenBank/DDBJ databases">
        <title>Phylogeography and genetic diversity of Francisella tularensis subsp. holarctica in France (1947-2018).</title>
        <authorList>
            <person name="Kevin M."/>
            <person name="Madani N."/>
            <person name="Maurin M."/>
        </authorList>
    </citation>
    <scope>NUCLEOTIDE SEQUENCE [LARGE SCALE GENOMIC DNA]</scope>
    <source>
        <strain evidence="2 3">ATCC 15482</strain>
    </source>
</reference>
<accession>A0A6I4RPE0</accession>
<organism evidence="2 3">
    <name type="scientific">Francisella tularensis</name>
    <dbReference type="NCBI Taxonomy" id="263"/>
    <lineage>
        <taxon>Bacteria</taxon>
        <taxon>Pseudomonadati</taxon>
        <taxon>Pseudomonadota</taxon>
        <taxon>Gammaproteobacteria</taxon>
        <taxon>Thiotrichales</taxon>
        <taxon>Francisellaceae</taxon>
        <taxon>Francisella</taxon>
    </lineage>
</organism>
<dbReference type="InterPro" id="IPR051910">
    <property type="entry name" value="ComF/GntX_DNA_util-trans"/>
</dbReference>
<protein>
    <submittedName>
        <fullName evidence="2">ComF family protein</fullName>
    </submittedName>
</protein>
<evidence type="ECO:0000313" key="2">
    <source>
        <dbReference type="EMBL" id="MWZ40274.1"/>
    </source>
</evidence>
<dbReference type="CDD" id="cd06223">
    <property type="entry name" value="PRTases_typeI"/>
    <property type="match status" value="1"/>
</dbReference>
<dbReference type="InterPro" id="IPR029057">
    <property type="entry name" value="PRTase-like"/>
</dbReference>
<dbReference type="InterPro" id="IPR000836">
    <property type="entry name" value="PRTase_dom"/>
</dbReference>
<dbReference type="Gene3D" id="3.40.50.2020">
    <property type="match status" value="1"/>
</dbReference>
<proteinExistence type="inferred from homology"/>
<dbReference type="SUPFAM" id="SSF53271">
    <property type="entry name" value="PRTase-like"/>
    <property type="match status" value="1"/>
</dbReference>
<dbReference type="RefSeq" id="WP_003038480.1">
    <property type="nucleotide sequence ID" value="NZ_VJEZ01000008.1"/>
</dbReference>
<dbReference type="AlphaFoldDB" id="A0A6I4RPE0"/>
<sequence length="219" mass="25321">MSINFAKLIKLIFKQNCLLCKQSADDTIICNYCLESLLSQLNFQKQQIELNSGFDYFYLLKYSSEVKFLLQRFKFNKDLLAGEIFSKVIRYWWDNVTQQHFKDVDAIAAVPIHRLRYLYRGFNQAEVLAKTLSEYTGISSTFENYARIKYTKSQAKSSKHKRATQIKGVFCLTKPVIAKHLVVFDDVLTTGSTLAEFIETLTKGSQIQKITIVTLVRPE</sequence>